<dbReference type="AlphaFoldDB" id="A0A975IQR8"/>
<gene>
    <name evidence="1" type="ORF">G127AT_03640</name>
</gene>
<keyword evidence="2" id="KW-1185">Reference proteome</keyword>
<evidence type="ECO:0000313" key="2">
    <source>
        <dbReference type="Proteomes" id="UP000671914"/>
    </source>
</evidence>
<sequence length="294" mass="29841">MRSFDDARPVEIAFTIDEPVPIVSPASGTITGTNCAAGVALRSGASDFQVNGTPIVNLATEVPLWRDLRIGDSGEDVLALQEELARLVGGVTADGVLGSGSIAAFDELRPAHVPASTEPVIAVGEVLWLPADSTLVTSCAVPLGASVEAGARLVEVAGAPAQAALTAIPERLIDGERKLLIGDVVVPLDDAGVVGAEADRAALADTPVVRSALASDPPQTVSGELSLLEPIEVGAVPPSALYRVDGDDACVLVDGAPIPVRIIGSQLGETFVEFPSTPPEAVALAPGRGASECR</sequence>
<accession>A0A975IQR8</accession>
<reference evidence="1" key="1">
    <citation type="submission" date="2021-03" db="EMBL/GenBank/DDBJ databases">
        <title>Agromyces archimandritus sp. nov., isolated from the cockroach Archimandrita tessellata.</title>
        <authorList>
            <person name="Guzman J."/>
            <person name="Ortuzar M."/>
            <person name="Poehlein A."/>
            <person name="Daniel R."/>
            <person name="Trujillo M."/>
            <person name="Vilcinskas A."/>
        </authorList>
    </citation>
    <scope>NUCLEOTIDE SEQUENCE</scope>
    <source>
        <strain evidence="1">G127AT</strain>
    </source>
</reference>
<dbReference type="EMBL" id="CP071696">
    <property type="protein sequence ID" value="QTX05331.1"/>
    <property type="molecule type" value="Genomic_DNA"/>
</dbReference>
<evidence type="ECO:0000313" key="1">
    <source>
        <dbReference type="EMBL" id="QTX05331.1"/>
    </source>
</evidence>
<dbReference type="Proteomes" id="UP000671914">
    <property type="component" value="Chromosome"/>
</dbReference>
<protein>
    <submittedName>
        <fullName evidence="1">Uncharacterized protein</fullName>
    </submittedName>
</protein>
<dbReference type="KEGG" id="aarc:G127AT_03640"/>
<organism evidence="1 2">
    <name type="scientific">Agromyces archimandritae</name>
    <dbReference type="NCBI Taxonomy" id="2781962"/>
    <lineage>
        <taxon>Bacteria</taxon>
        <taxon>Bacillati</taxon>
        <taxon>Actinomycetota</taxon>
        <taxon>Actinomycetes</taxon>
        <taxon>Micrococcales</taxon>
        <taxon>Microbacteriaceae</taxon>
        <taxon>Agromyces</taxon>
    </lineage>
</organism>
<dbReference type="RefSeq" id="WP_210899955.1">
    <property type="nucleotide sequence ID" value="NZ_CP071696.1"/>
</dbReference>
<proteinExistence type="predicted"/>
<name>A0A975IQR8_9MICO</name>